<dbReference type="InterPro" id="IPR003445">
    <property type="entry name" value="Cat_transpt"/>
</dbReference>
<protein>
    <recommendedName>
        <fullName evidence="7">Potassium transport protein</fullName>
    </recommendedName>
</protein>
<keyword evidence="6 7" id="KW-0472">Membrane</keyword>
<name>G3JM21_CORMM</name>
<feature type="compositionally biased region" description="Low complexity" evidence="8">
    <location>
        <begin position="187"/>
        <end position="203"/>
    </location>
</feature>
<keyword evidence="4 7" id="KW-1133">Transmembrane helix</keyword>
<dbReference type="eggNOG" id="KOG1341">
    <property type="taxonomic scope" value="Eukaryota"/>
</dbReference>
<dbReference type="GO" id="GO:0005886">
    <property type="term" value="C:plasma membrane"/>
    <property type="evidence" value="ECO:0007669"/>
    <property type="project" value="InterPro"/>
</dbReference>
<keyword evidence="10" id="KW-1185">Reference proteome</keyword>
<feature type="transmembrane region" description="Helical" evidence="7">
    <location>
        <begin position="332"/>
        <end position="356"/>
    </location>
</feature>
<dbReference type="AlphaFoldDB" id="G3JM21"/>
<accession>G3JM21</accession>
<dbReference type="PANTHER" id="PTHR31064:SF37">
    <property type="entry name" value="TRANSPORTER, PUTATIVE (EUROFUNG)-RELATED"/>
    <property type="match status" value="1"/>
</dbReference>
<reference evidence="9 10" key="1">
    <citation type="journal article" date="2011" name="Genome Biol.">
        <title>Genome sequence of the insect pathogenic fungus Cordyceps militaris, a valued traditional Chinese medicine.</title>
        <authorList>
            <person name="Zheng P."/>
            <person name="Xia Y."/>
            <person name="Xiao G."/>
            <person name="Xiong C."/>
            <person name="Hu X."/>
            <person name="Zhang S."/>
            <person name="Zheng H."/>
            <person name="Huang Y."/>
            <person name="Zhou Y."/>
            <person name="Wang S."/>
            <person name="Zhao G.P."/>
            <person name="Liu X."/>
            <person name="St Leger R.J."/>
            <person name="Wang C."/>
        </authorList>
    </citation>
    <scope>NUCLEOTIDE SEQUENCE [LARGE SCALE GENOMIC DNA]</scope>
    <source>
        <strain evidence="9 10">CM01</strain>
    </source>
</reference>
<feature type="transmembrane region" description="Helical" evidence="7">
    <location>
        <begin position="258"/>
        <end position="285"/>
    </location>
</feature>
<gene>
    <name evidence="9" type="ORF">CCM_07165</name>
</gene>
<comment type="similarity">
    <text evidence="7">Belongs to the TrkH potassium transport family.</text>
</comment>
<evidence type="ECO:0000256" key="3">
    <source>
        <dbReference type="ARBA" id="ARBA00022692"/>
    </source>
</evidence>
<evidence type="ECO:0000313" key="10">
    <source>
        <dbReference type="Proteomes" id="UP000001610"/>
    </source>
</evidence>
<keyword evidence="3 7" id="KW-0812">Transmembrane</keyword>
<dbReference type="PANTHER" id="PTHR31064">
    <property type="entry name" value="POTASSIUM TRANSPORT PROTEIN DDB_G0292412-RELATED"/>
    <property type="match status" value="1"/>
</dbReference>
<evidence type="ECO:0000256" key="7">
    <source>
        <dbReference type="PIRNR" id="PIRNR002450"/>
    </source>
</evidence>
<evidence type="ECO:0000256" key="8">
    <source>
        <dbReference type="SAM" id="MobiDB-lite"/>
    </source>
</evidence>
<dbReference type="EMBL" id="JH126403">
    <property type="protein sequence ID" value="EGX90745.1"/>
    <property type="molecule type" value="Genomic_DNA"/>
</dbReference>
<dbReference type="Pfam" id="PF02386">
    <property type="entry name" value="TrkH"/>
    <property type="match status" value="1"/>
</dbReference>
<dbReference type="RefSeq" id="XP_006672366.1">
    <property type="nucleotide sequence ID" value="XM_006672303.1"/>
</dbReference>
<evidence type="ECO:0000256" key="5">
    <source>
        <dbReference type="ARBA" id="ARBA00023065"/>
    </source>
</evidence>
<organism evidence="9 10">
    <name type="scientific">Cordyceps militaris (strain CM01)</name>
    <name type="common">Caterpillar fungus</name>
    <dbReference type="NCBI Taxonomy" id="983644"/>
    <lineage>
        <taxon>Eukaryota</taxon>
        <taxon>Fungi</taxon>
        <taxon>Dikarya</taxon>
        <taxon>Ascomycota</taxon>
        <taxon>Pezizomycotina</taxon>
        <taxon>Sordariomycetes</taxon>
        <taxon>Hypocreomycetidae</taxon>
        <taxon>Hypocreales</taxon>
        <taxon>Cordycipitaceae</taxon>
        <taxon>Cordyceps</taxon>
    </lineage>
</organism>
<feature type="transmembrane region" description="Helical" evidence="7">
    <location>
        <begin position="130"/>
        <end position="149"/>
    </location>
</feature>
<keyword evidence="7" id="KW-0630">Potassium</keyword>
<feature type="region of interest" description="Disordered" evidence="8">
    <location>
        <begin position="226"/>
        <end position="245"/>
    </location>
</feature>
<dbReference type="InterPro" id="IPR015958">
    <property type="entry name" value="Trk1_fungi"/>
</dbReference>
<evidence type="ECO:0000256" key="6">
    <source>
        <dbReference type="ARBA" id="ARBA00023136"/>
    </source>
</evidence>
<dbReference type="InParanoid" id="G3JM21"/>
<dbReference type="HOGENOM" id="CLU_005947_4_1_1"/>
<dbReference type="PIRSF" id="PIRSF002450">
    <property type="entry name" value="K+_transpter_TRK"/>
    <property type="match status" value="1"/>
</dbReference>
<feature type="transmembrane region" description="Helical" evidence="7">
    <location>
        <begin position="613"/>
        <end position="631"/>
    </location>
</feature>
<dbReference type="VEuPathDB" id="FungiDB:CCM_07165"/>
<feature type="transmembrane region" description="Helical" evidence="7">
    <location>
        <begin position="400"/>
        <end position="420"/>
    </location>
</feature>
<sequence length="716" mass="79697">MGRGKVRNPTLLLQTDLPLEPAISCRKPGSFPLLRDPLHLTGERLGGFGDSMGTLVSLRSMSSHRLNFLTIHYCYFVVVCLLSSVVFWASSSPRGRISYVDSLFVVVSAMTEAGLNTVNLSTMTTWQQTILFLLIMLGGTIWVSIWTVFARRAVFYRRFVHTAWPTWACSPARQTIRTAHAQGVKDPSSGSGPGSASSHSASPRVCSAAAEKDLDMALARTRGRPYYTLPQKPSSPRNEEDGLADGKSQRICGCEYRALELLSIIVPVYFVLWQLLGCIGLGAWVHNHMPDTALANGINPWWLGVFNGVSAFNNSGMSLLDANMVPFQEAHFVLITMGLMILAGNTAYPIFLRLILWSAHKLLDLTTEADSFQSTKLAVQLLLKDPRRIYTNLFPSRLTWWLFFMLVCLNSIDWVLFELLNLNNPVVDSIPVGPRVLVGLFQALAVRSGGFYVVPIAQIAIGVQFLYVIMMYISVYPVVMTIRQSSVYTYSQRDGPGIELRDAAHSHLPKLSRAVSYPIEKRSLTTRHRVHLTFATPAERATWRGKPGHPVTTTTGVSPPLLYSEQLSNWPREKRPSHHARLLSLHGTPPPPTYDSHMSFIHQQIHGQLAQDIWWLVLAVLVIVIIESSQFNADPINHSVFNIIFEVASAYGTVGISVGTPSGAYSFSGTWYTGSKLILCLVMLRGRHRGLPTALDHAIRLPEQHLNCKEYDMEDK</sequence>
<evidence type="ECO:0000256" key="2">
    <source>
        <dbReference type="ARBA" id="ARBA00022448"/>
    </source>
</evidence>
<dbReference type="Proteomes" id="UP000001610">
    <property type="component" value="Unassembled WGS sequence"/>
</dbReference>
<dbReference type="STRING" id="983644.G3JM21"/>
<dbReference type="GO" id="GO:1990573">
    <property type="term" value="P:potassium ion import across plasma membrane"/>
    <property type="evidence" value="ECO:0007669"/>
    <property type="project" value="TreeGrafter"/>
</dbReference>
<dbReference type="KEGG" id="cmt:CCM_07165"/>
<dbReference type="GO" id="GO:0140107">
    <property type="term" value="F:high-affinity potassium ion transmembrane transporter activity"/>
    <property type="evidence" value="ECO:0007669"/>
    <property type="project" value="TreeGrafter"/>
</dbReference>
<dbReference type="OMA" id="WFQAIAV"/>
<evidence type="ECO:0000256" key="1">
    <source>
        <dbReference type="ARBA" id="ARBA00004141"/>
    </source>
</evidence>
<feature type="region of interest" description="Disordered" evidence="8">
    <location>
        <begin position="180"/>
        <end position="203"/>
    </location>
</feature>
<evidence type="ECO:0000256" key="4">
    <source>
        <dbReference type="ARBA" id="ARBA00022989"/>
    </source>
</evidence>
<feature type="transmembrane region" description="Helical" evidence="7">
    <location>
        <begin position="66"/>
        <end position="89"/>
    </location>
</feature>
<dbReference type="GeneID" id="18169176"/>
<feature type="transmembrane region" description="Helical" evidence="7">
    <location>
        <begin position="459"/>
        <end position="479"/>
    </location>
</feature>
<proteinExistence type="inferred from homology"/>
<keyword evidence="7" id="KW-0633">Potassium transport</keyword>
<dbReference type="InterPro" id="IPR051143">
    <property type="entry name" value="TrkH_K-transport"/>
</dbReference>
<evidence type="ECO:0000313" key="9">
    <source>
        <dbReference type="EMBL" id="EGX90745.1"/>
    </source>
</evidence>
<comment type="subcellular location">
    <subcellularLocation>
        <location evidence="1">Membrane</location>
        <topology evidence="1">Multi-pass membrane protein</topology>
    </subcellularLocation>
</comment>
<keyword evidence="5 7" id="KW-0406">Ion transport</keyword>
<dbReference type="OrthoDB" id="9999863at2759"/>
<dbReference type="GO" id="GO:0030007">
    <property type="term" value="P:intracellular potassium ion homeostasis"/>
    <property type="evidence" value="ECO:0007669"/>
    <property type="project" value="UniProtKB-UniRule"/>
</dbReference>
<keyword evidence="2 7" id="KW-0813">Transport</keyword>